<dbReference type="AlphaFoldDB" id="A0A2P2K0X1"/>
<dbReference type="EMBL" id="GGEC01018888">
    <property type="protein sequence ID" value="MBW99371.1"/>
    <property type="molecule type" value="Transcribed_RNA"/>
</dbReference>
<evidence type="ECO:0000313" key="1">
    <source>
        <dbReference type="EMBL" id="MBW99371.1"/>
    </source>
</evidence>
<sequence length="63" mass="7212">MVKLTKLLQHRVSQDGKSIHSLDQQEQPAEVTSYRTQISSSATILNRSIYIGVNFSRYAHKHN</sequence>
<proteinExistence type="predicted"/>
<protein>
    <submittedName>
        <fullName evidence="1">Uncharacterized protein</fullName>
    </submittedName>
</protein>
<name>A0A2P2K0X1_RHIMU</name>
<accession>A0A2P2K0X1</accession>
<organism evidence="1">
    <name type="scientific">Rhizophora mucronata</name>
    <name type="common">Asiatic mangrove</name>
    <dbReference type="NCBI Taxonomy" id="61149"/>
    <lineage>
        <taxon>Eukaryota</taxon>
        <taxon>Viridiplantae</taxon>
        <taxon>Streptophyta</taxon>
        <taxon>Embryophyta</taxon>
        <taxon>Tracheophyta</taxon>
        <taxon>Spermatophyta</taxon>
        <taxon>Magnoliopsida</taxon>
        <taxon>eudicotyledons</taxon>
        <taxon>Gunneridae</taxon>
        <taxon>Pentapetalae</taxon>
        <taxon>rosids</taxon>
        <taxon>fabids</taxon>
        <taxon>Malpighiales</taxon>
        <taxon>Rhizophoraceae</taxon>
        <taxon>Rhizophora</taxon>
    </lineage>
</organism>
<reference evidence="1" key="1">
    <citation type="submission" date="2018-02" db="EMBL/GenBank/DDBJ databases">
        <title>Rhizophora mucronata_Transcriptome.</title>
        <authorList>
            <person name="Meera S.P."/>
            <person name="Sreeshan A."/>
            <person name="Augustine A."/>
        </authorList>
    </citation>
    <scope>NUCLEOTIDE SEQUENCE</scope>
    <source>
        <tissue evidence="1">Leaf</tissue>
    </source>
</reference>